<comment type="caution">
    <text evidence="6">The sequence shown here is derived from an EMBL/GenBank/DDBJ whole genome shotgun (WGS) entry which is preliminary data.</text>
</comment>
<keyword evidence="7" id="KW-1185">Reference proteome</keyword>
<dbReference type="GO" id="GO:0051301">
    <property type="term" value="P:cell division"/>
    <property type="evidence" value="ECO:0007669"/>
    <property type="project" value="UniProtKB-KW"/>
</dbReference>
<proteinExistence type="inferred from homology"/>
<dbReference type="InterPro" id="IPR012338">
    <property type="entry name" value="Beta-lactam/transpept-like"/>
</dbReference>
<dbReference type="Gene3D" id="3.40.710.10">
    <property type="entry name" value="DD-peptidase/beta-lactamase superfamily"/>
    <property type="match status" value="1"/>
</dbReference>
<dbReference type="InterPro" id="IPR001460">
    <property type="entry name" value="PCN-bd_Tpept"/>
</dbReference>
<keyword evidence="6" id="KW-0132">Cell division</keyword>
<gene>
    <name evidence="6" type="ORF">J2S07_002365</name>
</gene>
<sequence>MWRKRTIVFLSLCLFTVSLLIARLVQLQLVATENFSERGVNLLEASVRQRSQEMIIDNGRGSFLDRNGESLVHKKMNVLVLFPFLKNMDWDVEKIANIIGVPKFEILQSLEKAKEPFAFGRPKVVELSESEMKQINQLEIPGVFAIEKKYTLTDTLAEQLIGITGQNDQVLKKRYPDKELPAETIVGLTGLEKSFDEFLLPDGKSKLVYHVDGRGGPLFGIHVKYVEPANPFYPVNIRTTLDKDLQKLAEELVDKHQIKNGGLVLLDIESNSVLAMVSRPKINRNAPFDEKGIHNMMTTQHIPGSVFKTVVAAAAIEHELDDATREFDCNKTIAGTDDPNYQHGFLTFTESFAQSCNNTFGTLAKELKKMDENIIEEYAEKLSILGPVGWKGDVYHFDQFKQLADENFGRVFLEEAAKKDDNFVAMTGIGQHEVRVTPLAVANMISTIAKGGKSEMVRVVTGIEYKNGTSLLPFEKKKLASDSISPYTAMKLQKLLREVVVNPKGTGRSLQSLPYEVAGKSGTAETGLFEGDQELLNKWFAGYFPFDKPKYALVTVNLGVFDAEGAVTPLFADMVKELYQFDQSLKLKDQVSS</sequence>
<evidence type="ECO:0000259" key="5">
    <source>
        <dbReference type="Pfam" id="PF03717"/>
    </source>
</evidence>
<dbReference type="Pfam" id="PF03717">
    <property type="entry name" value="PBP_dimer"/>
    <property type="match status" value="1"/>
</dbReference>
<evidence type="ECO:0000259" key="4">
    <source>
        <dbReference type="Pfam" id="PF00905"/>
    </source>
</evidence>
<dbReference type="Proteomes" id="UP001231362">
    <property type="component" value="Unassembled WGS sequence"/>
</dbReference>
<dbReference type="SUPFAM" id="SSF56519">
    <property type="entry name" value="Penicillin binding protein dimerisation domain"/>
    <property type="match status" value="1"/>
</dbReference>
<dbReference type="RefSeq" id="WP_307150570.1">
    <property type="nucleotide sequence ID" value="NZ_JAUSTU010000010.1"/>
</dbReference>
<evidence type="ECO:0000313" key="7">
    <source>
        <dbReference type="Proteomes" id="UP001231362"/>
    </source>
</evidence>
<accession>A0ABT9V546</accession>
<dbReference type="Gene3D" id="3.90.1310.10">
    <property type="entry name" value="Penicillin-binding protein 2a (Domain 2)"/>
    <property type="match status" value="1"/>
</dbReference>
<evidence type="ECO:0000256" key="1">
    <source>
        <dbReference type="ARBA" id="ARBA00004370"/>
    </source>
</evidence>
<keyword evidence="3" id="KW-0472">Membrane</keyword>
<feature type="domain" description="Penicillin-binding protein transpeptidase" evidence="4">
    <location>
        <begin position="261"/>
        <end position="558"/>
    </location>
</feature>
<evidence type="ECO:0000256" key="2">
    <source>
        <dbReference type="ARBA" id="ARBA00007171"/>
    </source>
</evidence>
<comment type="similarity">
    <text evidence="2">Belongs to the transpeptidase family.</text>
</comment>
<name>A0ABT9V546_9BACL</name>
<organism evidence="6 7">
    <name type="scientific">Anoxybacillus andreesenii</name>
    <dbReference type="NCBI Taxonomy" id="1325932"/>
    <lineage>
        <taxon>Bacteria</taxon>
        <taxon>Bacillati</taxon>
        <taxon>Bacillota</taxon>
        <taxon>Bacilli</taxon>
        <taxon>Bacillales</taxon>
        <taxon>Anoxybacillaceae</taxon>
        <taxon>Anoxybacillus</taxon>
    </lineage>
</organism>
<dbReference type="PANTHER" id="PTHR30627:SF24">
    <property type="entry name" value="PENICILLIN-BINDING PROTEIN 4B"/>
    <property type="match status" value="1"/>
</dbReference>
<evidence type="ECO:0000256" key="3">
    <source>
        <dbReference type="ARBA" id="ARBA00023136"/>
    </source>
</evidence>
<dbReference type="InterPro" id="IPR036138">
    <property type="entry name" value="PBP_dimer_sf"/>
</dbReference>
<dbReference type="Pfam" id="PF00905">
    <property type="entry name" value="Transpeptidase"/>
    <property type="match status" value="1"/>
</dbReference>
<dbReference type="PANTHER" id="PTHR30627">
    <property type="entry name" value="PEPTIDOGLYCAN D,D-TRANSPEPTIDASE"/>
    <property type="match status" value="1"/>
</dbReference>
<dbReference type="InterPro" id="IPR050515">
    <property type="entry name" value="Beta-lactam/transpept"/>
</dbReference>
<dbReference type="EMBL" id="JAUSTU010000010">
    <property type="protein sequence ID" value="MDQ0156047.1"/>
    <property type="molecule type" value="Genomic_DNA"/>
</dbReference>
<dbReference type="SUPFAM" id="SSF56601">
    <property type="entry name" value="beta-lactamase/transpeptidase-like"/>
    <property type="match status" value="1"/>
</dbReference>
<dbReference type="InterPro" id="IPR005311">
    <property type="entry name" value="PBP_dimer"/>
</dbReference>
<evidence type="ECO:0000313" key="6">
    <source>
        <dbReference type="EMBL" id="MDQ0156047.1"/>
    </source>
</evidence>
<keyword evidence="6" id="KW-0131">Cell cycle</keyword>
<reference evidence="6 7" key="1">
    <citation type="submission" date="2023-07" db="EMBL/GenBank/DDBJ databases">
        <title>Genomic Encyclopedia of Type Strains, Phase IV (KMG-IV): sequencing the most valuable type-strain genomes for metagenomic binning, comparative biology and taxonomic classification.</title>
        <authorList>
            <person name="Goeker M."/>
        </authorList>
    </citation>
    <scope>NUCLEOTIDE SEQUENCE [LARGE SCALE GENOMIC DNA]</scope>
    <source>
        <strain evidence="6 7">DSM 23948</strain>
    </source>
</reference>
<comment type="subcellular location">
    <subcellularLocation>
        <location evidence="1">Membrane</location>
    </subcellularLocation>
</comment>
<feature type="domain" description="Penicillin-binding protein dimerisation" evidence="5">
    <location>
        <begin position="59"/>
        <end position="215"/>
    </location>
</feature>
<protein>
    <submittedName>
        <fullName evidence="6">Cell division protein FtsI/penicillin-binding protein 2</fullName>
    </submittedName>
</protein>